<evidence type="ECO:0000313" key="2">
    <source>
        <dbReference type="Proteomes" id="UP001489004"/>
    </source>
</evidence>
<protein>
    <submittedName>
        <fullName evidence="1">Uncharacterized protein</fullName>
    </submittedName>
</protein>
<evidence type="ECO:0000313" key="1">
    <source>
        <dbReference type="EMBL" id="KAK9815505.1"/>
    </source>
</evidence>
<comment type="caution">
    <text evidence="1">The sequence shown here is derived from an EMBL/GenBank/DDBJ whole genome shotgun (WGS) entry which is preliminary data.</text>
</comment>
<dbReference type="EMBL" id="JALJOR010000006">
    <property type="protein sequence ID" value="KAK9815505.1"/>
    <property type="molecule type" value="Genomic_DNA"/>
</dbReference>
<sequence>MRLQGLGKPRIQLYGQRLDQYGAINLEGDLALTVVRLGYFSGWRGIMDVWQQCLDGKSGCPTCNAAASRGHIGSADLMGLSPGDSLEPLNRYSNARHHNV</sequence>
<keyword evidence="2" id="KW-1185">Reference proteome</keyword>
<accession>A0AAW1Q088</accession>
<proteinExistence type="predicted"/>
<organism evidence="1 2">
    <name type="scientific">[Myrmecia] bisecta</name>
    <dbReference type="NCBI Taxonomy" id="41462"/>
    <lineage>
        <taxon>Eukaryota</taxon>
        <taxon>Viridiplantae</taxon>
        <taxon>Chlorophyta</taxon>
        <taxon>core chlorophytes</taxon>
        <taxon>Trebouxiophyceae</taxon>
        <taxon>Trebouxiales</taxon>
        <taxon>Trebouxiaceae</taxon>
        <taxon>Myrmecia</taxon>
    </lineage>
</organism>
<reference evidence="1 2" key="1">
    <citation type="journal article" date="2024" name="Nat. Commun.">
        <title>Phylogenomics reveals the evolutionary origins of lichenization in chlorophyte algae.</title>
        <authorList>
            <person name="Puginier C."/>
            <person name="Libourel C."/>
            <person name="Otte J."/>
            <person name="Skaloud P."/>
            <person name="Haon M."/>
            <person name="Grisel S."/>
            <person name="Petersen M."/>
            <person name="Berrin J.G."/>
            <person name="Delaux P.M."/>
            <person name="Dal Grande F."/>
            <person name="Keller J."/>
        </authorList>
    </citation>
    <scope>NUCLEOTIDE SEQUENCE [LARGE SCALE GENOMIC DNA]</scope>
    <source>
        <strain evidence="1 2">SAG 2043</strain>
    </source>
</reference>
<dbReference type="Proteomes" id="UP001489004">
    <property type="component" value="Unassembled WGS sequence"/>
</dbReference>
<gene>
    <name evidence="1" type="ORF">WJX72_004781</name>
</gene>
<name>A0AAW1Q088_9CHLO</name>
<dbReference type="AlphaFoldDB" id="A0AAW1Q088"/>